<evidence type="ECO:0000256" key="5">
    <source>
        <dbReference type="SAM" id="Phobius"/>
    </source>
</evidence>
<evidence type="ECO:0000256" key="3">
    <source>
        <dbReference type="ARBA" id="ARBA00022989"/>
    </source>
</evidence>
<gene>
    <name evidence="6" type="ORF">QOZ93_002313</name>
</gene>
<dbReference type="InterPro" id="IPR003810">
    <property type="entry name" value="Mntp/YtaF"/>
</dbReference>
<proteinExistence type="predicted"/>
<dbReference type="EMBL" id="JAUSWN010000022">
    <property type="protein sequence ID" value="MDQ0480565.1"/>
    <property type="molecule type" value="Genomic_DNA"/>
</dbReference>
<reference evidence="6 7" key="1">
    <citation type="submission" date="2023-07" db="EMBL/GenBank/DDBJ databases">
        <title>Genomic Encyclopedia of Type Strains, Phase IV (KMG-IV): sequencing the most valuable type-strain genomes for metagenomic binning, comparative biology and taxonomic classification.</title>
        <authorList>
            <person name="Goeker M."/>
        </authorList>
    </citation>
    <scope>NUCLEOTIDE SEQUENCE [LARGE SCALE GENOMIC DNA]</scope>
    <source>
        <strain evidence="6 7">DSM 1400</strain>
    </source>
</reference>
<name>A0ABU0JVU6_HATLI</name>
<dbReference type="NCBIfam" id="TIGR02840">
    <property type="entry name" value="spore_YtaF"/>
    <property type="match status" value="1"/>
</dbReference>
<dbReference type="PANTHER" id="PTHR35529">
    <property type="entry name" value="MANGANESE EFFLUX PUMP MNTP-RELATED"/>
    <property type="match status" value="1"/>
</dbReference>
<feature type="transmembrane region" description="Helical" evidence="5">
    <location>
        <begin position="132"/>
        <end position="150"/>
    </location>
</feature>
<dbReference type="PANTHER" id="PTHR35529:SF2">
    <property type="entry name" value="SPORULATION PROTEIN YTAF-RELATED"/>
    <property type="match status" value="1"/>
</dbReference>
<feature type="transmembrane region" description="Helical" evidence="5">
    <location>
        <begin position="63"/>
        <end position="81"/>
    </location>
</feature>
<evidence type="ECO:0000256" key="1">
    <source>
        <dbReference type="ARBA" id="ARBA00022475"/>
    </source>
</evidence>
<evidence type="ECO:0000256" key="4">
    <source>
        <dbReference type="ARBA" id="ARBA00023136"/>
    </source>
</evidence>
<comment type="caution">
    <text evidence="6">The sequence shown here is derived from an EMBL/GenBank/DDBJ whole genome shotgun (WGS) entry which is preliminary data.</text>
</comment>
<organism evidence="6 7">
    <name type="scientific">Hathewaya limosa</name>
    <name type="common">Clostridium limosum</name>
    <dbReference type="NCBI Taxonomy" id="1536"/>
    <lineage>
        <taxon>Bacteria</taxon>
        <taxon>Bacillati</taxon>
        <taxon>Bacillota</taxon>
        <taxon>Clostridia</taxon>
        <taxon>Eubacteriales</taxon>
        <taxon>Clostridiaceae</taxon>
        <taxon>Hathewaya</taxon>
    </lineage>
</organism>
<evidence type="ECO:0000256" key="2">
    <source>
        <dbReference type="ARBA" id="ARBA00022692"/>
    </source>
</evidence>
<dbReference type="Proteomes" id="UP001224418">
    <property type="component" value="Unassembled WGS sequence"/>
</dbReference>
<keyword evidence="7" id="KW-1185">Reference proteome</keyword>
<keyword evidence="4 5" id="KW-0472">Membrane</keyword>
<protein>
    <submittedName>
        <fullName evidence="6">Sporulation protein YtaF</fullName>
    </submittedName>
</protein>
<feature type="transmembrane region" description="Helical" evidence="5">
    <location>
        <begin position="157"/>
        <end position="178"/>
    </location>
</feature>
<accession>A0ABU0JVU6</accession>
<keyword evidence="1" id="KW-1003">Cell membrane</keyword>
<evidence type="ECO:0000313" key="6">
    <source>
        <dbReference type="EMBL" id="MDQ0480565.1"/>
    </source>
</evidence>
<sequence>MLEVLLLVSALSLDAFVASIAYGTNKIKIPFSSLTVINLVCSAFLAISLFLGSILKKFIPDRATLIISFVILFLLGIYYLFESLIKTYLRKHTNANKKVTVKVSDIQFVLDIYLDETKADINKSKILSYKEAFYLAVALSLDSLAVGFAGSLGDINYLLVVLCSFICGILAILLGTFIGRKLVEKTNINLSWLSGVLLIALAFKRLF</sequence>
<feature type="transmembrane region" description="Helical" evidence="5">
    <location>
        <begin position="29"/>
        <end position="51"/>
    </location>
</feature>
<feature type="transmembrane region" description="Helical" evidence="5">
    <location>
        <begin position="190"/>
        <end position="206"/>
    </location>
</feature>
<keyword evidence="2 5" id="KW-0812">Transmembrane</keyword>
<dbReference type="RefSeq" id="WP_307356618.1">
    <property type="nucleotide sequence ID" value="NZ_BAAACJ010000010.1"/>
</dbReference>
<keyword evidence="3 5" id="KW-1133">Transmembrane helix</keyword>
<dbReference type="InterPro" id="IPR014205">
    <property type="entry name" value="Spore_YtaF"/>
</dbReference>
<evidence type="ECO:0000313" key="7">
    <source>
        <dbReference type="Proteomes" id="UP001224418"/>
    </source>
</evidence>
<dbReference type="Pfam" id="PF02659">
    <property type="entry name" value="Mntp"/>
    <property type="match status" value="1"/>
</dbReference>